<name>A0ABS1MTT0_9ACTN</name>
<evidence type="ECO:0000256" key="4">
    <source>
        <dbReference type="ARBA" id="ARBA00022691"/>
    </source>
</evidence>
<evidence type="ECO:0000313" key="6">
    <source>
        <dbReference type="EMBL" id="MBL1091186.1"/>
    </source>
</evidence>
<dbReference type="EMBL" id="JAERRI010000009">
    <property type="protein sequence ID" value="MBL1091186.1"/>
    <property type="molecule type" value="Genomic_DNA"/>
</dbReference>
<dbReference type="EC" id="2.1.1.195" evidence="5"/>
<dbReference type="NCBIfam" id="TIGR00312">
    <property type="entry name" value="cbiD"/>
    <property type="match status" value="1"/>
</dbReference>
<sequence>MRPGWTTGACATAASTAAYTALLTGEFPDPVTITLPKGQTPSFALAVEELDAGTGSAMAGVVKDAGDDPDVTHGALVRARVRVLPAGSGVVFKAGPGVGTVTRPGLPLDVGEPAINPVPRQMMREHLAEVARRYGAGAAAEEGREPDVEVEISVDHGEEIARSTWNPRLGILGGLSILGTTGIVVPYSCSAWIDSIRRGVDVARAAGRTHVAGCTGSTSEKVAVALHHLPEDALLDMGDFAGAVLKYVRRHPVDRLTICGGFAKLSKLAAGHLDLHSARSQVDKGFLAELARQGGADEALAEAVAAANTGLGALQLCTAAGVPLGDLVAARARDESLAVLRGAPVAVDVICIDRAGLVVGRAEPRGPGGSDRRR</sequence>
<comment type="pathway">
    <text evidence="5">Cofactor biosynthesis; adenosylcobalamin biosynthesis; cob(II)yrinate a,c-diamide from sirohydrochlorin (anaerobic route): step 6/10.</text>
</comment>
<gene>
    <name evidence="5" type="primary">cbiD</name>
    <name evidence="6" type="ORF">JK360_17545</name>
</gene>
<dbReference type="SUPFAM" id="SSF111342">
    <property type="entry name" value="CbiD-like"/>
    <property type="match status" value="1"/>
</dbReference>
<keyword evidence="2 5" id="KW-0489">Methyltransferase</keyword>
<keyword evidence="3 5" id="KW-0808">Transferase</keyword>
<keyword evidence="4 5" id="KW-0949">S-adenosyl-L-methionine</keyword>
<dbReference type="PIRSF" id="PIRSF026782">
    <property type="entry name" value="CbiD"/>
    <property type="match status" value="1"/>
</dbReference>
<reference evidence="6 7" key="1">
    <citation type="submission" date="2021-01" db="EMBL/GenBank/DDBJ databases">
        <title>WGS of actinomycetes isolated from Thailand.</title>
        <authorList>
            <person name="Thawai C."/>
        </authorList>
    </citation>
    <scope>NUCLEOTIDE SEQUENCE [LARGE SCALE GENOMIC DNA]</scope>
    <source>
        <strain evidence="6 7">CH9-7</strain>
    </source>
</reference>
<comment type="catalytic activity">
    <reaction evidence="5">
        <text>Co-precorrin-5B + S-adenosyl-L-methionine = Co-precorrin-6A + S-adenosyl-L-homocysteine</text>
        <dbReference type="Rhea" id="RHEA:26285"/>
        <dbReference type="ChEBI" id="CHEBI:57856"/>
        <dbReference type="ChEBI" id="CHEBI:59789"/>
        <dbReference type="ChEBI" id="CHEBI:60063"/>
        <dbReference type="ChEBI" id="CHEBI:60064"/>
        <dbReference type="EC" id="2.1.1.195"/>
    </reaction>
</comment>
<evidence type="ECO:0000256" key="2">
    <source>
        <dbReference type="ARBA" id="ARBA00022603"/>
    </source>
</evidence>
<protein>
    <recommendedName>
        <fullName evidence="5">Cobalt-precorrin-5B C(1)-methyltransferase</fullName>
        <ecNumber evidence="5">2.1.1.195</ecNumber>
    </recommendedName>
    <alternativeName>
        <fullName evidence="5">Cobalt-precorrin-6A synthase</fullName>
    </alternativeName>
</protein>
<proteinExistence type="inferred from homology"/>
<dbReference type="GO" id="GO:0008168">
    <property type="term" value="F:methyltransferase activity"/>
    <property type="evidence" value="ECO:0007669"/>
    <property type="project" value="UniProtKB-KW"/>
</dbReference>
<dbReference type="PANTHER" id="PTHR35863">
    <property type="entry name" value="COBALT-PRECORRIN-5B C(1)-METHYLTRANSFERASE"/>
    <property type="match status" value="1"/>
</dbReference>
<comment type="caution">
    <text evidence="6">The sequence shown here is derived from an EMBL/GenBank/DDBJ whole genome shotgun (WGS) entry which is preliminary data.</text>
</comment>
<dbReference type="PANTHER" id="PTHR35863:SF1">
    <property type="entry name" value="COBALT-PRECORRIN-5B C(1)-METHYLTRANSFERASE"/>
    <property type="match status" value="1"/>
</dbReference>
<dbReference type="Gene3D" id="3.30.2110.10">
    <property type="entry name" value="CbiD-like"/>
    <property type="match status" value="1"/>
</dbReference>
<dbReference type="Proteomes" id="UP000629371">
    <property type="component" value="Unassembled WGS sequence"/>
</dbReference>
<organism evidence="6 7">
    <name type="scientific">Streptomyces siderophoricus</name>
    <dbReference type="NCBI Taxonomy" id="2802281"/>
    <lineage>
        <taxon>Bacteria</taxon>
        <taxon>Bacillati</taxon>
        <taxon>Actinomycetota</taxon>
        <taxon>Actinomycetes</taxon>
        <taxon>Kitasatosporales</taxon>
        <taxon>Streptomycetaceae</taxon>
        <taxon>Streptomyces</taxon>
    </lineage>
</organism>
<evidence type="ECO:0000256" key="1">
    <source>
        <dbReference type="ARBA" id="ARBA00022573"/>
    </source>
</evidence>
<evidence type="ECO:0000256" key="5">
    <source>
        <dbReference type="HAMAP-Rule" id="MF_00787"/>
    </source>
</evidence>
<dbReference type="InterPro" id="IPR036074">
    <property type="entry name" value="CbiD_sf"/>
</dbReference>
<accession>A0ABS1MTT0</accession>
<dbReference type="GO" id="GO:0032259">
    <property type="term" value="P:methylation"/>
    <property type="evidence" value="ECO:0007669"/>
    <property type="project" value="UniProtKB-KW"/>
</dbReference>
<dbReference type="HAMAP" id="MF_00787">
    <property type="entry name" value="CbiD"/>
    <property type="match status" value="1"/>
</dbReference>
<evidence type="ECO:0000313" key="7">
    <source>
        <dbReference type="Proteomes" id="UP000629371"/>
    </source>
</evidence>
<dbReference type="NCBIfam" id="NF000849">
    <property type="entry name" value="PRK00075.1-1"/>
    <property type="match status" value="1"/>
</dbReference>
<comment type="function">
    <text evidence="5">Catalyzes the methylation of C-1 in cobalt-precorrin-5B to form cobalt-precorrin-6A.</text>
</comment>
<comment type="similarity">
    <text evidence="5">Belongs to the CbiD family.</text>
</comment>
<dbReference type="RefSeq" id="WP_201805898.1">
    <property type="nucleotide sequence ID" value="NZ_JAERRI010000009.1"/>
</dbReference>
<keyword evidence="1 5" id="KW-0169">Cobalamin biosynthesis</keyword>
<dbReference type="Pfam" id="PF01888">
    <property type="entry name" value="CbiD"/>
    <property type="match status" value="1"/>
</dbReference>
<evidence type="ECO:0000256" key="3">
    <source>
        <dbReference type="ARBA" id="ARBA00022679"/>
    </source>
</evidence>
<keyword evidence="7" id="KW-1185">Reference proteome</keyword>
<dbReference type="InterPro" id="IPR002748">
    <property type="entry name" value="CbiD"/>
</dbReference>